<dbReference type="PANTHER" id="PTHR33202">
    <property type="entry name" value="ZINC UPTAKE REGULATION PROTEIN"/>
    <property type="match status" value="1"/>
</dbReference>
<dbReference type="EMBL" id="JADBGG010000001">
    <property type="protein sequence ID" value="MBE1423497.1"/>
    <property type="molecule type" value="Genomic_DNA"/>
</dbReference>
<dbReference type="Proteomes" id="UP000639010">
    <property type="component" value="Unassembled WGS sequence"/>
</dbReference>
<reference evidence="1 2" key="1">
    <citation type="submission" date="2020-10" db="EMBL/GenBank/DDBJ databases">
        <title>Genomic Encyclopedia of Type Strains, Phase IV (KMG-IV): sequencing the most valuable type-strain genomes for metagenomic binning, comparative biology and taxonomic classification.</title>
        <authorList>
            <person name="Goeker M."/>
        </authorList>
    </citation>
    <scope>NUCLEOTIDE SEQUENCE [LARGE SCALE GENOMIC DNA]</scope>
    <source>
        <strain evidence="1 2">DSM 4194</strain>
    </source>
</reference>
<dbReference type="SUPFAM" id="SSF46785">
    <property type="entry name" value="Winged helix' DNA-binding domain"/>
    <property type="match status" value="1"/>
</dbReference>
<dbReference type="InterPro" id="IPR036390">
    <property type="entry name" value="WH_DNA-bd_sf"/>
</dbReference>
<name>A0ABR9GYX4_9BACT</name>
<dbReference type="Pfam" id="PF01475">
    <property type="entry name" value="FUR"/>
    <property type="match status" value="1"/>
</dbReference>
<protein>
    <submittedName>
        <fullName evidence="1">Fur family ferric uptake transcriptional regulator</fullName>
    </submittedName>
</protein>
<dbReference type="PANTHER" id="PTHR33202:SF7">
    <property type="entry name" value="FERRIC UPTAKE REGULATION PROTEIN"/>
    <property type="match status" value="1"/>
</dbReference>
<comment type="caution">
    <text evidence="1">The sequence shown here is derived from an EMBL/GenBank/DDBJ whole genome shotgun (WGS) entry which is preliminary data.</text>
</comment>
<accession>A0ABR9GYX4</accession>
<dbReference type="InterPro" id="IPR002481">
    <property type="entry name" value="FUR"/>
</dbReference>
<sequence>MKARMSAKAAVNRLKEAGLESTEHRLQVLMAVGNTAHPSSAQEILEKISAKNDINRVTVYRILDLLVEHNVLNRLGLGEKSQRFCLRDAHEDEHPHFHCTRCDCYLCLDARQLPVDRHALDDLSLDIRHVDIRLEGICPACQKKLRKLDEATPATSPPDAPRPTRNA</sequence>
<evidence type="ECO:0000313" key="2">
    <source>
        <dbReference type="Proteomes" id="UP000639010"/>
    </source>
</evidence>
<gene>
    <name evidence="1" type="ORF">H4684_000116</name>
</gene>
<dbReference type="RefSeq" id="WP_192622493.1">
    <property type="nucleotide sequence ID" value="NZ_JADBGG010000001.1"/>
</dbReference>
<dbReference type="Gene3D" id="1.10.10.10">
    <property type="entry name" value="Winged helix-like DNA-binding domain superfamily/Winged helix DNA-binding domain"/>
    <property type="match status" value="1"/>
</dbReference>
<dbReference type="InterPro" id="IPR036388">
    <property type="entry name" value="WH-like_DNA-bd_sf"/>
</dbReference>
<organism evidence="1 2">
    <name type="scientific">Desulfomicrobium macestii</name>
    <dbReference type="NCBI Taxonomy" id="90731"/>
    <lineage>
        <taxon>Bacteria</taxon>
        <taxon>Pseudomonadati</taxon>
        <taxon>Thermodesulfobacteriota</taxon>
        <taxon>Desulfovibrionia</taxon>
        <taxon>Desulfovibrionales</taxon>
        <taxon>Desulfomicrobiaceae</taxon>
        <taxon>Desulfomicrobium</taxon>
    </lineage>
</organism>
<evidence type="ECO:0000313" key="1">
    <source>
        <dbReference type="EMBL" id="MBE1423497.1"/>
    </source>
</evidence>
<keyword evidence="2" id="KW-1185">Reference proteome</keyword>
<proteinExistence type="predicted"/>